<name>A0A4U5MMY0_STECR</name>
<reference evidence="1 2" key="2">
    <citation type="journal article" date="2019" name="G3 (Bethesda)">
        <title>Hybrid Assembly of the Genome of the Entomopathogenic Nematode Steinernema carpocapsae Identifies the X-Chromosome.</title>
        <authorList>
            <person name="Serra L."/>
            <person name="Macchietto M."/>
            <person name="Macias-Munoz A."/>
            <person name="McGill C.J."/>
            <person name="Rodriguez I.M."/>
            <person name="Rodriguez B."/>
            <person name="Murad R."/>
            <person name="Mortazavi A."/>
        </authorList>
    </citation>
    <scope>NUCLEOTIDE SEQUENCE [LARGE SCALE GENOMIC DNA]</scope>
    <source>
        <strain evidence="1 2">ALL</strain>
    </source>
</reference>
<comment type="caution">
    <text evidence="1">The sequence shown here is derived from an EMBL/GenBank/DDBJ whole genome shotgun (WGS) entry which is preliminary data.</text>
</comment>
<evidence type="ECO:0008006" key="3">
    <source>
        <dbReference type="Google" id="ProtNLM"/>
    </source>
</evidence>
<gene>
    <name evidence="1" type="ORF">L596_022837</name>
</gene>
<dbReference type="PANTHER" id="PTHR47408">
    <property type="entry name" value="PROTEIN CBG01304-RELATED"/>
    <property type="match status" value="1"/>
</dbReference>
<dbReference type="EMBL" id="AZBU02000007">
    <property type="protein sequence ID" value="TKR70868.1"/>
    <property type="molecule type" value="Genomic_DNA"/>
</dbReference>
<dbReference type="Proteomes" id="UP000298663">
    <property type="component" value="Unassembled WGS sequence"/>
</dbReference>
<sequence length="161" mass="18321">MYEKKQGFDKYFEFHFEHCNAPIDQLDVETLISELEDYKAIKKKPKIQILDVPDVDIDKFIEFNEKLIKFDRQAYLKCSLARPVYIIKAAFSASTSEVVGYASLRTGFQKFLTFSQILANRSEIAFALMLDSILAVPDLNSFGAISPTFPSTNNAILTFAK</sequence>
<dbReference type="AlphaFoldDB" id="A0A4U5MMY0"/>
<keyword evidence="2" id="KW-1185">Reference proteome</keyword>
<proteinExistence type="predicted"/>
<accession>A0A4U5MMY0</accession>
<reference evidence="1 2" key="1">
    <citation type="journal article" date="2015" name="Genome Biol.">
        <title>Comparative genomics of Steinernema reveals deeply conserved gene regulatory networks.</title>
        <authorList>
            <person name="Dillman A.R."/>
            <person name="Macchietto M."/>
            <person name="Porter C.F."/>
            <person name="Rogers A."/>
            <person name="Williams B."/>
            <person name="Antoshechkin I."/>
            <person name="Lee M.M."/>
            <person name="Goodwin Z."/>
            <person name="Lu X."/>
            <person name="Lewis E.E."/>
            <person name="Goodrich-Blair H."/>
            <person name="Stock S.P."/>
            <person name="Adams B.J."/>
            <person name="Sternberg P.W."/>
            <person name="Mortazavi A."/>
        </authorList>
    </citation>
    <scope>NUCLEOTIDE SEQUENCE [LARGE SCALE GENOMIC DNA]</scope>
    <source>
        <strain evidence="1 2">ALL</strain>
    </source>
</reference>
<protein>
    <recommendedName>
        <fullName evidence="3">YitH acetyltransferase (GNAT) domain-containing protein</fullName>
    </recommendedName>
</protein>
<evidence type="ECO:0000313" key="1">
    <source>
        <dbReference type="EMBL" id="TKR70868.1"/>
    </source>
</evidence>
<evidence type="ECO:0000313" key="2">
    <source>
        <dbReference type="Proteomes" id="UP000298663"/>
    </source>
</evidence>
<organism evidence="1 2">
    <name type="scientific">Steinernema carpocapsae</name>
    <name type="common">Entomopathogenic nematode</name>
    <dbReference type="NCBI Taxonomy" id="34508"/>
    <lineage>
        <taxon>Eukaryota</taxon>
        <taxon>Metazoa</taxon>
        <taxon>Ecdysozoa</taxon>
        <taxon>Nematoda</taxon>
        <taxon>Chromadorea</taxon>
        <taxon>Rhabditida</taxon>
        <taxon>Tylenchina</taxon>
        <taxon>Panagrolaimomorpha</taxon>
        <taxon>Strongyloidoidea</taxon>
        <taxon>Steinernematidae</taxon>
        <taxon>Steinernema</taxon>
    </lineage>
</organism>
<dbReference type="PANTHER" id="PTHR47408:SF1">
    <property type="entry name" value="N-ACETYLTRANSFERASE DOMAIN-CONTAINING PROTEIN"/>
    <property type="match status" value="1"/>
</dbReference>